<organism evidence="2 3">
    <name type="scientific">Nitrospirillum amazonense</name>
    <dbReference type="NCBI Taxonomy" id="28077"/>
    <lineage>
        <taxon>Bacteria</taxon>
        <taxon>Pseudomonadati</taxon>
        <taxon>Pseudomonadota</taxon>
        <taxon>Alphaproteobacteria</taxon>
        <taxon>Rhodospirillales</taxon>
        <taxon>Azospirillaceae</taxon>
        <taxon>Nitrospirillum</taxon>
    </lineage>
</organism>
<dbReference type="RefSeq" id="WP_145754569.1">
    <property type="nucleotide sequence ID" value="NZ_VITN01000040.1"/>
</dbReference>
<keyword evidence="1" id="KW-1133">Transmembrane helix</keyword>
<dbReference type="SUPFAM" id="SSF54523">
    <property type="entry name" value="Pili subunits"/>
    <property type="match status" value="1"/>
</dbReference>
<dbReference type="PROSITE" id="PS00409">
    <property type="entry name" value="PROKAR_NTER_METHYL"/>
    <property type="match status" value="1"/>
</dbReference>
<dbReference type="InterPro" id="IPR012902">
    <property type="entry name" value="N_methyl_site"/>
</dbReference>
<proteinExistence type="predicted"/>
<evidence type="ECO:0000256" key="1">
    <source>
        <dbReference type="SAM" id="Phobius"/>
    </source>
</evidence>
<keyword evidence="1" id="KW-0472">Membrane</keyword>
<dbReference type="AlphaFoldDB" id="A0A560EJW3"/>
<feature type="transmembrane region" description="Helical" evidence="1">
    <location>
        <begin position="20"/>
        <end position="40"/>
    </location>
</feature>
<evidence type="ECO:0000313" key="3">
    <source>
        <dbReference type="Proteomes" id="UP000319859"/>
    </source>
</evidence>
<dbReference type="Proteomes" id="UP000319859">
    <property type="component" value="Unassembled WGS sequence"/>
</dbReference>
<protein>
    <submittedName>
        <fullName evidence="2">Prepilin-type N-terminal cleavage/methylation domain-containing protein</fullName>
    </submittedName>
</protein>
<dbReference type="NCBIfam" id="TIGR02532">
    <property type="entry name" value="IV_pilin_GFxxxE"/>
    <property type="match status" value="1"/>
</dbReference>
<dbReference type="InterPro" id="IPR045584">
    <property type="entry name" value="Pilin-like"/>
</dbReference>
<evidence type="ECO:0000313" key="2">
    <source>
        <dbReference type="EMBL" id="TWB09661.1"/>
    </source>
</evidence>
<name>A0A560EJW3_9PROT</name>
<keyword evidence="1" id="KW-0812">Transmembrane</keyword>
<accession>A0A560EJW3</accession>
<dbReference type="OrthoDB" id="7351909at2"/>
<gene>
    <name evidence="2" type="ORF">FBZ89_1406</name>
</gene>
<comment type="caution">
    <text evidence="2">The sequence shown here is derived from an EMBL/GenBank/DDBJ whole genome shotgun (WGS) entry which is preliminary data.</text>
</comment>
<dbReference type="EMBL" id="VITN01000040">
    <property type="protein sequence ID" value="TWB09661.1"/>
    <property type="molecule type" value="Genomic_DNA"/>
</dbReference>
<reference evidence="2 3" key="1">
    <citation type="submission" date="2019-06" db="EMBL/GenBank/DDBJ databases">
        <title>Genomic Encyclopedia of Type Strains, Phase IV (KMG-V): Genome sequencing to study the core and pangenomes of soil and plant-associated prokaryotes.</title>
        <authorList>
            <person name="Whitman W."/>
        </authorList>
    </citation>
    <scope>NUCLEOTIDE SEQUENCE [LARGE SCALE GENOMIC DNA]</scope>
    <source>
        <strain evidence="2 3">BR 11880</strain>
    </source>
</reference>
<dbReference type="Pfam" id="PF07963">
    <property type="entry name" value="N_methyl"/>
    <property type="match status" value="1"/>
</dbReference>
<sequence>MTGTFPGGLGQRGMTLVEALVVLALLGLLALAGVELLPLMNRMSDRSGTFQREAAAMGRVHDFVRAAVQNALPVADLGNAARELTPLAADATHLELLTTLPPGLGSGGLYRVTMTSEGGADHLTLRLRVKGLRPDVPKSVEGALVEDAARISWSYFDRQRDSWSDHWSSRETLPDLVRLDVQMPDGRWWPPMIAAPMLGGGIFCEFDTIANLCRRGGT</sequence>